<dbReference type="Proteomes" id="UP000199707">
    <property type="component" value="Unassembled WGS sequence"/>
</dbReference>
<evidence type="ECO:0000313" key="1">
    <source>
        <dbReference type="EMBL" id="SCX15643.1"/>
    </source>
</evidence>
<gene>
    <name evidence="1" type="ORF">SAMN02799620_02118</name>
</gene>
<organism evidence="1 2">
    <name type="scientific">Mycolicibacterium fluoranthenivorans</name>
    <dbReference type="NCBI Taxonomy" id="258505"/>
    <lineage>
        <taxon>Bacteria</taxon>
        <taxon>Bacillati</taxon>
        <taxon>Actinomycetota</taxon>
        <taxon>Actinomycetes</taxon>
        <taxon>Mycobacteriales</taxon>
        <taxon>Mycobacteriaceae</taxon>
        <taxon>Mycolicibacterium</taxon>
    </lineage>
</organism>
<dbReference type="SUPFAM" id="SSF53213">
    <property type="entry name" value="LigB-like"/>
    <property type="match status" value="1"/>
</dbReference>
<reference evidence="2" key="1">
    <citation type="submission" date="2016-10" db="EMBL/GenBank/DDBJ databases">
        <authorList>
            <person name="Varghese N."/>
            <person name="Submissions S."/>
        </authorList>
    </citation>
    <scope>NUCLEOTIDE SEQUENCE [LARGE SCALE GENOMIC DNA]</scope>
    <source>
        <strain evidence="2">UNC267MFSha1.1M11</strain>
    </source>
</reference>
<dbReference type="AlphaFoldDB" id="A0A1G4W2I6"/>
<name>A0A1G4W2I6_9MYCO</name>
<sequence>MLAAIAVIPSAPVLVPELAGAAAAELADMRTAVMTAASALPSRWIVVGTGRDTGLIGPGELGTFAGYGVDLRVRLSPDAAGPVTELPLCALIAGWVRAQVAAQACAEVRVYRDDLDTPAALAAGRELRAAIDQTGDAIGVLVVADGMHTLTASAPGGHDPDSPAVQQALDDALATGDTAALARLDPNVVGRAAYQVLAGLGNPSVAQELYRGAPYGVGYFVGVWTPAGGCAPAGGSAATGGCAPAGWSAATGGDAP</sequence>
<accession>A0A1G4W2I6</accession>
<dbReference type="EMBL" id="FMUB01000004">
    <property type="protein sequence ID" value="SCX15643.1"/>
    <property type="molecule type" value="Genomic_DNA"/>
</dbReference>
<evidence type="ECO:0000313" key="2">
    <source>
        <dbReference type="Proteomes" id="UP000199707"/>
    </source>
</evidence>
<protein>
    <submittedName>
        <fullName evidence="1">Uncharacterized protein</fullName>
    </submittedName>
</protein>
<dbReference type="RefSeq" id="WP_235632802.1">
    <property type="nucleotide sequence ID" value="NZ_FMUB01000004.1"/>
</dbReference>
<proteinExistence type="predicted"/>
<dbReference type="STRING" id="1502745.SAMN02799620_02118"/>
<dbReference type="Gene3D" id="3.40.830.10">
    <property type="entry name" value="LigB-like"/>
    <property type="match status" value="1"/>
</dbReference>